<protein>
    <submittedName>
        <fullName evidence="3">Retrovirus-related Pol polyprotein from transposon TNT 1-94</fullName>
    </submittedName>
</protein>
<comment type="caution">
    <text evidence="3">The sequence shown here is derived from an EMBL/GenBank/DDBJ whole genome shotgun (WGS) entry which is preliminary data.</text>
</comment>
<keyword evidence="1" id="KW-0645">Protease</keyword>
<name>A0AAW2J3A9_9LAMI</name>
<gene>
    <name evidence="3" type="ORF">Scaly_2738500</name>
</gene>
<dbReference type="GO" id="GO:0003676">
    <property type="term" value="F:nucleic acid binding"/>
    <property type="evidence" value="ECO:0007669"/>
    <property type="project" value="InterPro"/>
</dbReference>
<dbReference type="SUPFAM" id="SSF53098">
    <property type="entry name" value="Ribonuclease H-like"/>
    <property type="match status" value="1"/>
</dbReference>
<dbReference type="InterPro" id="IPR036397">
    <property type="entry name" value="RNaseH_sf"/>
</dbReference>
<dbReference type="EMBL" id="JACGWM010001759">
    <property type="protein sequence ID" value="KAL0288213.1"/>
    <property type="molecule type" value="Genomic_DNA"/>
</dbReference>
<dbReference type="InterPro" id="IPR057670">
    <property type="entry name" value="SH3_retrovirus"/>
</dbReference>
<reference evidence="3" key="2">
    <citation type="journal article" date="2024" name="Plant">
        <title>Genomic evolution and insights into agronomic trait innovations of Sesamum species.</title>
        <authorList>
            <person name="Miao H."/>
            <person name="Wang L."/>
            <person name="Qu L."/>
            <person name="Liu H."/>
            <person name="Sun Y."/>
            <person name="Le M."/>
            <person name="Wang Q."/>
            <person name="Wei S."/>
            <person name="Zheng Y."/>
            <person name="Lin W."/>
            <person name="Duan Y."/>
            <person name="Cao H."/>
            <person name="Xiong S."/>
            <person name="Wang X."/>
            <person name="Wei L."/>
            <person name="Li C."/>
            <person name="Ma Q."/>
            <person name="Ju M."/>
            <person name="Zhao R."/>
            <person name="Li G."/>
            <person name="Mu C."/>
            <person name="Tian Q."/>
            <person name="Mei H."/>
            <person name="Zhang T."/>
            <person name="Gao T."/>
            <person name="Zhang H."/>
        </authorList>
    </citation>
    <scope>NUCLEOTIDE SEQUENCE</scope>
    <source>
        <strain evidence="3">KEN8</strain>
    </source>
</reference>
<evidence type="ECO:0000313" key="3">
    <source>
        <dbReference type="EMBL" id="KAL0288213.1"/>
    </source>
</evidence>
<dbReference type="PROSITE" id="PS50994">
    <property type="entry name" value="INTEGRASE"/>
    <property type="match status" value="1"/>
</dbReference>
<organism evidence="3">
    <name type="scientific">Sesamum calycinum</name>
    <dbReference type="NCBI Taxonomy" id="2727403"/>
    <lineage>
        <taxon>Eukaryota</taxon>
        <taxon>Viridiplantae</taxon>
        <taxon>Streptophyta</taxon>
        <taxon>Embryophyta</taxon>
        <taxon>Tracheophyta</taxon>
        <taxon>Spermatophyta</taxon>
        <taxon>Magnoliopsida</taxon>
        <taxon>eudicotyledons</taxon>
        <taxon>Gunneridae</taxon>
        <taxon>Pentapetalae</taxon>
        <taxon>asterids</taxon>
        <taxon>lamiids</taxon>
        <taxon>Lamiales</taxon>
        <taxon>Pedaliaceae</taxon>
        <taxon>Sesamum</taxon>
    </lineage>
</organism>
<dbReference type="AlphaFoldDB" id="A0AAW2J3A9"/>
<dbReference type="Pfam" id="PF22936">
    <property type="entry name" value="Pol_BBD"/>
    <property type="match status" value="1"/>
</dbReference>
<feature type="domain" description="Integrase catalytic" evidence="2">
    <location>
        <begin position="236"/>
        <end position="314"/>
    </location>
</feature>
<dbReference type="GO" id="GO:0006508">
    <property type="term" value="P:proteolysis"/>
    <property type="evidence" value="ECO:0007669"/>
    <property type="project" value="UniProtKB-KW"/>
</dbReference>
<evidence type="ECO:0000259" key="2">
    <source>
        <dbReference type="PROSITE" id="PS50994"/>
    </source>
</evidence>
<sequence>MKQKFQGITRVKHAHLQALRKEYEMLHMKEGEFVNEYIARVLVITNKMKANCEDLKEVAIVEKIMRSLTPNFNYVVTHGNQYTGRGRGRGNFGSRGRGRNRQSFDKATVECYVCHKLVHFQWECKKGVANFAKSQAENEEYMLLMAYVPKGEEREQHETDMWFLDSGCNNHMCGKREYFSDFDEKFTDSVKLGNNLNMVVNGKGNIRLKINGVVSIVSAPTCFNTVTEDVAHLSHCSEHGVQKQLTAAYSPQQNGVAEWKNRTIVNLVHSMLSEKNVPRTFWSEAVKWVVRVLNRSPTLAVKDKTPEKAWSGLKPSVQHFKIFGCVTYVHIQDNSRTKLDEKSLKCVLLGISEESKAYRLYNPISRWIIVSRDVVFEESEEWELDKQHESTILCEFECEDDEEVVTRDDDAENVIEEHCVEDDTAELEESPVPTQETFFKPHRKEEETTINLAKRLCGGTDADPLTFEEAVKSENWRNAMDAEIEAIEKNGTWELIDQPKGAKTVEVKWVYKD</sequence>
<dbReference type="InterPro" id="IPR001584">
    <property type="entry name" value="Integrase_cat-core"/>
</dbReference>
<dbReference type="GO" id="GO:0015074">
    <property type="term" value="P:DNA integration"/>
    <property type="evidence" value="ECO:0007669"/>
    <property type="project" value="InterPro"/>
</dbReference>
<proteinExistence type="predicted"/>
<dbReference type="Gene3D" id="3.30.420.10">
    <property type="entry name" value="Ribonuclease H-like superfamily/Ribonuclease H"/>
    <property type="match status" value="1"/>
</dbReference>
<dbReference type="PANTHER" id="PTHR42648:SF18">
    <property type="entry name" value="RETROTRANSPOSON, UNCLASSIFIED-LIKE PROTEIN"/>
    <property type="match status" value="1"/>
</dbReference>
<accession>A0AAW2J3A9</accession>
<dbReference type="Pfam" id="PF25597">
    <property type="entry name" value="SH3_retrovirus"/>
    <property type="match status" value="1"/>
</dbReference>
<dbReference type="GO" id="GO:0008233">
    <property type="term" value="F:peptidase activity"/>
    <property type="evidence" value="ECO:0007669"/>
    <property type="project" value="UniProtKB-KW"/>
</dbReference>
<dbReference type="InterPro" id="IPR039537">
    <property type="entry name" value="Retrotran_Ty1/copia-like"/>
</dbReference>
<keyword evidence="1" id="KW-0378">Hydrolase</keyword>
<dbReference type="InterPro" id="IPR012337">
    <property type="entry name" value="RNaseH-like_sf"/>
</dbReference>
<dbReference type="PANTHER" id="PTHR42648">
    <property type="entry name" value="TRANSPOSASE, PUTATIVE-RELATED"/>
    <property type="match status" value="1"/>
</dbReference>
<dbReference type="InterPro" id="IPR054722">
    <property type="entry name" value="PolX-like_BBD"/>
</dbReference>
<reference evidence="3" key="1">
    <citation type="submission" date="2020-06" db="EMBL/GenBank/DDBJ databases">
        <authorList>
            <person name="Li T."/>
            <person name="Hu X."/>
            <person name="Zhang T."/>
            <person name="Song X."/>
            <person name="Zhang H."/>
            <person name="Dai N."/>
            <person name="Sheng W."/>
            <person name="Hou X."/>
            <person name="Wei L."/>
        </authorList>
    </citation>
    <scope>NUCLEOTIDE SEQUENCE</scope>
    <source>
        <strain evidence="3">KEN8</strain>
        <tissue evidence="3">Leaf</tissue>
    </source>
</reference>
<dbReference type="Pfam" id="PF14223">
    <property type="entry name" value="Retrotran_gag_2"/>
    <property type="match status" value="1"/>
</dbReference>
<evidence type="ECO:0000256" key="1">
    <source>
        <dbReference type="ARBA" id="ARBA00022670"/>
    </source>
</evidence>